<dbReference type="RefSeq" id="WP_093244643.1">
    <property type="nucleotide sequence ID" value="NZ_FNQF01000008.1"/>
</dbReference>
<feature type="signal peptide" evidence="1">
    <location>
        <begin position="1"/>
        <end position="20"/>
    </location>
</feature>
<gene>
    <name evidence="2" type="ORF">SAMN05421540_108111</name>
</gene>
<evidence type="ECO:0008006" key="4">
    <source>
        <dbReference type="Google" id="ProtNLM"/>
    </source>
</evidence>
<evidence type="ECO:0000313" key="2">
    <source>
        <dbReference type="EMBL" id="SEA62651.1"/>
    </source>
</evidence>
<keyword evidence="1" id="KW-0732">Signal</keyword>
<dbReference type="AlphaFoldDB" id="A0A1H4CQG1"/>
<evidence type="ECO:0000313" key="3">
    <source>
        <dbReference type="Proteomes" id="UP000198820"/>
    </source>
</evidence>
<proteinExistence type="predicted"/>
<sequence length="99" mass="11044">MKKLVFTAVLAAASIGLSQANTIVDHAETTQEATLQNEKEIKFSEVPEAVQNAFMQDGYKEEDVLKVWEIDSGEGLTEYKFLLEVDGQKSEISYKAQTK</sequence>
<dbReference type="Gene3D" id="3.10.450.360">
    <property type="match status" value="1"/>
</dbReference>
<keyword evidence="3" id="KW-1185">Reference proteome</keyword>
<dbReference type="STRING" id="908615.SAMN05421540_108111"/>
<feature type="chain" id="PRO_5011570150" description="PepSY domain-containing protein" evidence="1">
    <location>
        <begin position="21"/>
        <end position="99"/>
    </location>
</feature>
<evidence type="ECO:0000256" key="1">
    <source>
        <dbReference type="SAM" id="SignalP"/>
    </source>
</evidence>
<dbReference type="EMBL" id="FNQF01000008">
    <property type="protein sequence ID" value="SEA62651.1"/>
    <property type="molecule type" value="Genomic_DNA"/>
</dbReference>
<dbReference type="Proteomes" id="UP000198820">
    <property type="component" value="Unassembled WGS sequence"/>
</dbReference>
<accession>A0A1H4CQG1</accession>
<protein>
    <recommendedName>
        <fullName evidence="4">PepSY domain-containing protein</fullName>
    </recommendedName>
</protein>
<name>A0A1H4CQG1_9FLAO</name>
<reference evidence="2 3" key="1">
    <citation type="submission" date="2016-10" db="EMBL/GenBank/DDBJ databases">
        <authorList>
            <person name="de Groot N.N."/>
        </authorList>
    </citation>
    <scope>NUCLEOTIDE SEQUENCE [LARGE SCALE GENOMIC DNA]</scope>
    <source>
        <strain evidence="2 3">DSM 23581</strain>
    </source>
</reference>
<organism evidence="2 3">
    <name type="scientific">Psychroflexus halocasei</name>
    <dbReference type="NCBI Taxonomy" id="908615"/>
    <lineage>
        <taxon>Bacteria</taxon>
        <taxon>Pseudomonadati</taxon>
        <taxon>Bacteroidota</taxon>
        <taxon>Flavobacteriia</taxon>
        <taxon>Flavobacteriales</taxon>
        <taxon>Flavobacteriaceae</taxon>
        <taxon>Psychroflexus</taxon>
    </lineage>
</organism>